<dbReference type="PROSITE" id="PS50208">
    <property type="entry name" value="CASPASE_P20"/>
    <property type="match status" value="1"/>
</dbReference>
<evidence type="ECO:0000313" key="3">
    <source>
        <dbReference type="EMBL" id="MDO7844444.1"/>
    </source>
</evidence>
<keyword evidence="1" id="KW-0472">Membrane</keyword>
<feature type="domain" description="Caspase family p20" evidence="2">
    <location>
        <begin position="284"/>
        <end position="357"/>
    </location>
</feature>
<dbReference type="Proteomes" id="UP001176468">
    <property type="component" value="Unassembled WGS sequence"/>
</dbReference>
<accession>A0ABT9A524</accession>
<comment type="caution">
    <text evidence="3">The sequence shown here is derived from an EMBL/GenBank/DDBJ whole genome shotgun (WGS) entry which is preliminary data.</text>
</comment>
<sequence length="453" mass="48162">MTDIRIAHRPTEGTTDGGIGIPGWYRRAFPNSPARIALLWAAATIIGIAEHICFPGDGANLVTAGLYLAGTPIFAGLLAAWGMRLRGAALHLISAFASLGLATGLLAFLMKLDAPPVLDGVIDGIRFCLTVAGSIYLVEAGYRPVRSRRRRLSAILLAALPLFGANALAGSDYRFWAVSEAIRPLIGRADPPETRSRAPDIEPDLLWGAQPALIAKQAAAFQPRAADAANVYAVAVAGSGAQDLFGREAHAALRAAAAHFGTADRGGALLSNAADDQMHVPLATRDNIAAMTRTLADRADRAHDLVFLYLASHGSRDAELASDLSDYQSVQTISATSTAAALNAAGFKRRIIVISACYAGTWIPPLADDDTIVITAAAKDRTSFGCDDSRQLTFFGEAFLGSLSSPKISLRDAFEEARRKIAAKERSGRMLPSLPQVQVGRNMQAVWRERPVR</sequence>
<name>A0ABT9A524_9SPHN</name>
<dbReference type="EMBL" id="JAUQSZ010000016">
    <property type="protein sequence ID" value="MDO7844444.1"/>
    <property type="molecule type" value="Genomic_DNA"/>
</dbReference>
<proteinExistence type="predicted"/>
<feature type="transmembrane region" description="Helical" evidence="1">
    <location>
        <begin position="124"/>
        <end position="142"/>
    </location>
</feature>
<keyword evidence="1" id="KW-1133">Transmembrane helix</keyword>
<dbReference type="Pfam" id="PF01650">
    <property type="entry name" value="Peptidase_C13"/>
    <property type="match status" value="1"/>
</dbReference>
<organism evidence="3 4">
    <name type="scientific">Sphingomonas immobilis</name>
    <dbReference type="NCBI Taxonomy" id="3063997"/>
    <lineage>
        <taxon>Bacteria</taxon>
        <taxon>Pseudomonadati</taxon>
        <taxon>Pseudomonadota</taxon>
        <taxon>Alphaproteobacteria</taxon>
        <taxon>Sphingomonadales</taxon>
        <taxon>Sphingomonadaceae</taxon>
        <taxon>Sphingomonas</taxon>
    </lineage>
</organism>
<evidence type="ECO:0000256" key="1">
    <source>
        <dbReference type="SAM" id="Phobius"/>
    </source>
</evidence>
<feature type="transmembrane region" description="Helical" evidence="1">
    <location>
        <begin position="88"/>
        <end position="112"/>
    </location>
</feature>
<dbReference type="RefSeq" id="WP_304562841.1">
    <property type="nucleotide sequence ID" value="NZ_JAUQSZ010000016.1"/>
</dbReference>
<keyword evidence="4" id="KW-1185">Reference proteome</keyword>
<reference evidence="3" key="1">
    <citation type="submission" date="2023-07" db="EMBL/GenBank/DDBJ databases">
        <authorList>
            <person name="Kim M.K."/>
        </authorList>
    </citation>
    <scope>NUCLEOTIDE SEQUENCE</scope>
    <source>
        <strain evidence="3">CA1-15</strain>
    </source>
</reference>
<evidence type="ECO:0000313" key="4">
    <source>
        <dbReference type="Proteomes" id="UP001176468"/>
    </source>
</evidence>
<dbReference type="SUPFAM" id="SSF52129">
    <property type="entry name" value="Caspase-like"/>
    <property type="match status" value="1"/>
</dbReference>
<dbReference type="InterPro" id="IPR001309">
    <property type="entry name" value="Pept_C14_p20"/>
</dbReference>
<keyword evidence="1" id="KW-0812">Transmembrane</keyword>
<protein>
    <submittedName>
        <fullName evidence="3">C13 family peptidase</fullName>
    </submittedName>
</protein>
<feature type="transmembrane region" description="Helical" evidence="1">
    <location>
        <begin position="36"/>
        <end position="54"/>
    </location>
</feature>
<dbReference type="Gene3D" id="3.40.50.1460">
    <property type="match status" value="1"/>
</dbReference>
<feature type="transmembrane region" description="Helical" evidence="1">
    <location>
        <begin position="154"/>
        <end position="176"/>
    </location>
</feature>
<feature type="transmembrane region" description="Helical" evidence="1">
    <location>
        <begin position="60"/>
        <end position="81"/>
    </location>
</feature>
<evidence type="ECO:0000259" key="2">
    <source>
        <dbReference type="PROSITE" id="PS50208"/>
    </source>
</evidence>
<dbReference type="InterPro" id="IPR001096">
    <property type="entry name" value="Peptidase_C13"/>
</dbReference>
<gene>
    <name evidence="3" type="ORF">Q5H94_19095</name>
</gene>
<dbReference type="InterPro" id="IPR029030">
    <property type="entry name" value="Caspase-like_dom_sf"/>
</dbReference>